<feature type="domain" description="NAC" evidence="7">
    <location>
        <begin position="89"/>
        <end position="242"/>
    </location>
</feature>
<keyword evidence="3" id="KW-0238">DNA-binding</keyword>
<accession>A0A2I0B213</accession>
<dbReference type="SUPFAM" id="SSF101941">
    <property type="entry name" value="NAC domain"/>
    <property type="match status" value="1"/>
</dbReference>
<evidence type="ECO:0000313" key="9">
    <source>
        <dbReference type="Proteomes" id="UP000236161"/>
    </source>
</evidence>
<evidence type="ECO:0000256" key="3">
    <source>
        <dbReference type="ARBA" id="ARBA00023125"/>
    </source>
</evidence>
<dbReference type="GO" id="GO:0003677">
    <property type="term" value="F:DNA binding"/>
    <property type="evidence" value="ECO:0007669"/>
    <property type="project" value="UniProtKB-KW"/>
</dbReference>
<proteinExistence type="predicted"/>
<evidence type="ECO:0000259" key="7">
    <source>
        <dbReference type="PROSITE" id="PS51005"/>
    </source>
</evidence>
<dbReference type="Proteomes" id="UP000236161">
    <property type="component" value="Unassembled WGS sequence"/>
</dbReference>
<keyword evidence="4" id="KW-0804">Transcription</keyword>
<evidence type="ECO:0000256" key="1">
    <source>
        <dbReference type="ARBA" id="ARBA00004123"/>
    </source>
</evidence>
<dbReference type="Pfam" id="PF02365">
    <property type="entry name" value="NAM"/>
    <property type="match status" value="1"/>
</dbReference>
<evidence type="ECO:0000256" key="5">
    <source>
        <dbReference type="ARBA" id="ARBA00023242"/>
    </source>
</evidence>
<name>A0A2I0B213_9ASPA</name>
<evidence type="ECO:0000256" key="6">
    <source>
        <dbReference type="SAM" id="MobiDB-lite"/>
    </source>
</evidence>
<dbReference type="InterPro" id="IPR036093">
    <property type="entry name" value="NAC_dom_sf"/>
</dbReference>
<feature type="region of interest" description="Disordered" evidence="6">
    <location>
        <begin position="333"/>
        <end position="352"/>
    </location>
</feature>
<reference evidence="8 9" key="1">
    <citation type="journal article" date="2017" name="Nature">
        <title>The Apostasia genome and the evolution of orchids.</title>
        <authorList>
            <person name="Zhang G.Q."/>
            <person name="Liu K.W."/>
            <person name="Li Z."/>
            <person name="Lohaus R."/>
            <person name="Hsiao Y.Y."/>
            <person name="Niu S.C."/>
            <person name="Wang J.Y."/>
            <person name="Lin Y.C."/>
            <person name="Xu Q."/>
            <person name="Chen L.J."/>
            <person name="Yoshida K."/>
            <person name="Fujiwara S."/>
            <person name="Wang Z.W."/>
            <person name="Zhang Y.Q."/>
            <person name="Mitsuda N."/>
            <person name="Wang M."/>
            <person name="Liu G.H."/>
            <person name="Pecoraro L."/>
            <person name="Huang H.X."/>
            <person name="Xiao X.J."/>
            <person name="Lin M."/>
            <person name="Wu X.Y."/>
            <person name="Wu W.L."/>
            <person name="Chen Y.Y."/>
            <person name="Chang S.B."/>
            <person name="Sakamoto S."/>
            <person name="Ohme-Takagi M."/>
            <person name="Yagi M."/>
            <person name="Zeng S.J."/>
            <person name="Shen C.Y."/>
            <person name="Yeh C.M."/>
            <person name="Luo Y.B."/>
            <person name="Tsai W.C."/>
            <person name="Van de Peer Y."/>
            <person name="Liu Z.J."/>
        </authorList>
    </citation>
    <scope>NUCLEOTIDE SEQUENCE [LARGE SCALE GENOMIC DNA]</scope>
    <source>
        <strain evidence="9">cv. Shenzhen</strain>
        <tissue evidence="8">Stem</tissue>
    </source>
</reference>
<dbReference type="PROSITE" id="PS51005">
    <property type="entry name" value="NAC"/>
    <property type="match status" value="1"/>
</dbReference>
<keyword evidence="9" id="KW-1185">Reference proteome</keyword>
<dbReference type="GO" id="GO:0006355">
    <property type="term" value="P:regulation of DNA-templated transcription"/>
    <property type="evidence" value="ECO:0007669"/>
    <property type="project" value="InterPro"/>
</dbReference>
<dbReference type="PANTHER" id="PTHR31744:SF233">
    <property type="entry name" value="NAC DOMAIN-CONTAINING PROTEIN 72-LIKE"/>
    <property type="match status" value="1"/>
</dbReference>
<dbReference type="OrthoDB" id="1921961at2759"/>
<gene>
    <name evidence="8" type="primary">NAC029</name>
    <name evidence="8" type="ORF">AXF42_Ash008654</name>
</gene>
<dbReference type="PANTHER" id="PTHR31744">
    <property type="entry name" value="PROTEIN CUP-SHAPED COTYLEDON 2-RELATED"/>
    <property type="match status" value="1"/>
</dbReference>
<dbReference type="Gene3D" id="2.170.150.80">
    <property type="entry name" value="NAC domain"/>
    <property type="match status" value="1"/>
</dbReference>
<dbReference type="FunFam" id="2.170.150.80:FF:000008">
    <property type="entry name" value="NAC domain-containing protein 72-like"/>
    <property type="match status" value="1"/>
</dbReference>
<protein>
    <submittedName>
        <fullName evidence="8">NAC transcription factor 29</fullName>
    </submittedName>
</protein>
<evidence type="ECO:0000256" key="4">
    <source>
        <dbReference type="ARBA" id="ARBA00023163"/>
    </source>
</evidence>
<dbReference type="STRING" id="1088818.A0A2I0B213"/>
<dbReference type="EMBL" id="KZ451923">
    <property type="protein sequence ID" value="PKA61822.1"/>
    <property type="molecule type" value="Genomic_DNA"/>
</dbReference>
<organism evidence="8 9">
    <name type="scientific">Apostasia shenzhenica</name>
    <dbReference type="NCBI Taxonomy" id="1088818"/>
    <lineage>
        <taxon>Eukaryota</taxon>
        <taxon>Viridiplantae</taxon>
        <taxon>Streptophyta</taxon>
        <taxon>Embryophyta</taxon>
        <taxon>Tracheophyta</taxon>
        <taxon>Spermatophyta</taxon>
        <taxon>Magnoliopsida</taxon>
        <taxon>Liliopsida</taxon>
        <taxon>Asparagales</taxon>
        <taxon>Orchidaceae</taxon>
        <taxon>Apostasioideae</taxon>
        <taxon>Apostasia</taxon>
    </lineage>
</organism>
<keyword evidence="2" id="KW-0805">Transcription regulation</keyword>
<evidence type="ECO:0000313" key="8">
    <source>
        <dbReference type="EMBL" id="PKA61822.1"/>
    </source>
</evidence>
<comment type="subcellular location">
    <subcellularLocation>
        <location evidence="1">Nucleus</location>
    </subcellularLocation>
</comment>
<dbReference type="InterPro" id="IPR003441">
    <property type="entry name" value="NAC-dom"/>
</dbReference>
<keyword evidence="5" id="KW-0539">Nucleus</keyword>
<dbReference type="GO" id="GO:0005634">
    <property type="term" value="C:nucleus"/>
    <property type="evidence" value="ECO:0007669"/>
    <property type="project" value="UniProtKB-SubCell"/>
</dbReference>
<dbReference type="AlphaFoldDB" id="A0A2I0B213"/>
<evidence type="ECO:0000256" key="2">
    <source>
        <dbReference type="ARBA" id="ARBA00023015"/>
    </source>
</evidence>
<sequence>MNDATNEYDDVGRFFVRKYPAANSIMPSLSSKRTASINPALIPHYAKISSSASSSSQLVPKPIQYLSDRGGEKTHGGGPPAMSYPAAHLPPGFRFHPTDEELVVHYLRNRAAASSIIAEVDIYKFDPWDLPEKATFGDREWYFFSPRERKYPNGIRPSRAAASGYWKATGTDKAISSGSESVGVKKALVFYKGRPPRGLKTNWIMHEYRLIDDRDSSSYKPKKFRDHSMRLDDLVLCRIYKKSNHLSATMMADREQEDSCADDACFPQALPHQDELLKMPKTSSLSELLLEDYSPLLNLHEFDSNPIFGHPISSELLENHSSGSRSSYLLPQLSQVDSPVRRRPPPVENCEENGDCLESLQGSKKVSIFQSFSGQFDSSQSNSATTSQPFFSRPFLMNSLLELPDFRFR</sequence>